<dbReference type="Proteomes" id="UP000609531">
    <property type="component" value="Unassembled WGS sequence"/>
</dbReference>
<dbReference type="AlphaFoldDB" id="A0A934IQX2"/>
<proteinExistence type="inferred from homology"/>
<evidence type="ECO:0000256" key="2">
    <source>
        <dbReference type="ARBA" id="ARBA00060888"/>
    </source>
</evidence>
<gene>
    <name evidence="4" type="ORF">JCR33_15110</name>
</gene>
<dbReference type="InterPro" id="IPR013815">
    <property type="entry name" value="ATP_grasp_subdomain_1"/>
</dbReference>
<keyword evidence="4" id="KW-0436">Ligase</keyword>
<dbReference type="InterPro" id="IPR036291">
    <property type="entry name" value="NAD(P)-bd_dom_sf"/>
</dbReference>
<dbReference type="InterPro" id="IPR032875">
    <property type="entry name" value="Succ_CoA_lig_flav_dom"/>
</dbReference>
<reference evidence="4" key="1">
    <citation type="submission" date="2020-12" db="EMBL/GenBank/DDBJ databases">
        <title>Bacterial taxonomy.</title>
        <authorList>
            <person name="Pan X."/>
        </authorList>
    </citation>
    <scope>NUCLEOTIDE SEQUENCE</scope>
    <source>
        <strain evidence="4">B2012</strain>
    </source>
</reference>
<dbReference type="SUPFAM" id="SSF56059">
    <property type="entry name" value="Glutathione synthetase ATP-binding domain-like"/>
    <property type="match status" value="1"/>
</dbReference>
<dbReference type="GO" id="GO:0016874">
    <property type="term" value="F:ligase activity"/>
    <property type="evidence" value="ECO:0007669"/>
    <property type="project" value="UniProtKB-KW"/>
</dbReference>
<dbReference type="PANTHER" id="PTHR42793">
    <property type="entry name" value="COA BINDING DOMAIN CONTAINING PROTEIN"/>
    <property type="match status" value="1"/>
</dbReference>
<dbReference type="FunFam" id="3.30.1490.20:FF:000020">
    <property type="entry name" value="Protein lysine acetyltransferase"/>
    <property type="match status" value="1"/>
</dbReference>
<dbReference type="SUPFAM" id="SSF52210">
    <property type="entry name" value="Succinyl-CoA synthetase domains"/>
    <property type="match status" value="2"/>
</dbReference>
<feature type="domain" description="CoA-binding" evidence="3">
    <location>
        <begin position="17"/>
        <end position="112"/>
    </location>
</feature>
<evidence type="ECO:0000313" key="5">
    <source>
        <dbReference type="Proteomes" id="UP000609531"/>
    </source>
</evidence>
<dbReference type="Pfam" id="PF13607">
    <property type="entry name" value="Succ_CoA_lig"/>
    <property type="match status" value="1"/>
</dbReference>
<sequence>MADLAPREQERSALDALLAPRSIAVLGASSDTAKIGGVPIALLKKAGFRGDIIPVNPKSDTIQGLAAVPTLSAAGRPVDLAVISLPAKLVEGAVDDCIAAGVRAIVIFSAGLGEIDEAGKALEARIAARCRAAGVRLVGPNALGVFSPLTATFATFSTALHATWPEPGVIAIASQSGAVGSYCYAMLADRGIGISHFAATGNEADVTVADLIAHFSHDPATSVIVAYVEGIKDGPAFVAALKTARAAGKPVVVMKVGRSDLGAEAVASHTGALAGAARGADAVMAAAGAYAATSMDDLVDAAEAAATGVFARGRRVGVITLSGGVGVLMADLAANEGLTFPPLPDKAQAAVKAIVPFASGRNPVDVTAQVITDITRVADIAEIAIDGGGFDTVILFLAHMARNLGVMDQLIPALAALRRRHPDVPFIVCARHTPEVRDRFRAEGFLVNDEPRRAVRLAGLLAELGRAPAPAGEVPADAVVRLPSGSLDEVAARQILAAAGIAFPPSATVRTAQEAGAAAAHMGGAVALKIISPDIAHKSDVGGVRLDVAGAEAVETAAREMAEEVARKAPDARQDGFLVTPMLTGGVECVIGSVTDPVFGPLVMLGLGGVLVEVLRDVVFRPAPVSPETAEEMIGALKASALLLESVRGRPAIDRDALVATIVRVSQIAAANRDAIAEMEINPYLALPGGGYALDALIVPHARPVEP</sequence>
<comment type="similarity">
    <text evidence="2">In the N-terminal section; belongs to the acetate CoA ligase alpha subunit family.</text>
</comment>
<dbReference type="InterPro" id="IPR003781">
    <property type="entry name" value="CoA-bd"/>
</dbReference>
<keyword evidence="5" id="KW-1185">Reference proteome</keyword>
<dbReference type="Gene3D" id="3.30.1490.20">
    <property type="entry name" value="ATP-grasp fold, A domain"/>
    <property type="match status" value="1"/>
</dbReference>
<dbReference type="PANTHER" id="PTHR42793:SF4">
    <property type="entry name" value="BLL6376 PROTEIN"/>
    <property type="match status" value="1"/>
</dbReference>
<dbReference type="InterPro" id="IPR016102">
    <property type="entry name" value="Succinyl-CoA_synth-like"/>
</dbReference>
<dbReference type="SMART" id="SM00881">
    <property type="entry name" value="CoA_binding"/>
    <property type="match status" value="1"/>
</dbReference>
<dbReference type="Pfam" id="PF13549">
    <property type="entry name" value="ATP-grasp_5"/>
    <property type="match status" value="1"/>
</dbReference>
<evidence type="ECO:0000259" key="3">
    <source>
        <dbReference type="SMART" id="SM00881"/>
    </source>
</evidence>
<dbReference type="GO" id="GO:0006099">
    <property type="term" value="P:tricarboxylic acid cycle"/>
    <property type="evidence" value="ECO:0007669"/>
    <property type="project" value="UniProtKB-KW"/>
</dbReference>
<dbReference type="Pfam" id="PF13380">
    <property type="entry name" value="CoA_binding_2"/>
    <property type="match status" value="1"/>
</dbReference>
<organism evidence="4 5">
    <name type="scientific">Acuticoccus mangrovi</name>
    <dbReference type="NCBI Taxonomy" id="2796142"/>
    <lineage>
        <taxon>Bacteria</taxon>
        <taxon>Pseudomonadati</taxon>
        <taxon>Pseudomonadota</taxon>
        <taxon>Alphaproteobacteria</taxon>
        <taxon>Hyphomicrobiales</taxon>
        <taxon>Amorphaceae</taxon>
        <taxon>Acuticoccus</taxon>
    </lineage>
</organism>
<dbReference type="SUPFAM" id="SSF51735">
    <property type="entry name" value="NAD(P)-binding Rossmann-fold domains"/>
    <property type="match status" value="1"/>
</dbReference>
<comment type="caution">
    <text evidence="4">The sequence shown here is derived from an EMBL/GenBank/DDBJ whole genome shotgun (WGS) entry which is preliminary data.</text>
</comment>
<protein>
    <submittedName>
        <fullName evidence="4">Acetate--CoA ligase family protein</fullName>
    </submittedName>
</protein>
<dbReference type="EMBL" id="JAEKJA010000012">
    <property type="protein sequence ID" value="MBJ3777035.1"/>
    <property type="molecule type" value="Genomic_DNA"/>
</dbReference>
<name>A0A934IQX2_9HYPH</name>
<keyword evidence="1" id="KW-0816">Tricarboxylic acid cycle</keyword>
<evidence type="ECO:0000313" key="4">
    <source>
        <dbReference type="EMBL" id="MBJ3777035.1"/>
    </source>
</evidence>
<dbReference type="RefSeq" id="WP_198882936.1">
    <property type="nucleotide sequence ID" value="NZ_JAEKJA010000012.1"/>
</dbReference>
<dbReference type="Gene3D" id="3.40.50.720">
    <property type="entry name" value="NAD(P)-binding Rossmann-like Domain"/>
    <property type="match status" value="1"/>
</dbReference>
<dbReference type="Gene3D" id="3.30.470.20">
    <property type="entry name" value="ATP-grasp fold, B domain"/>
    <property type="match status" value="1"/>
</dbReference>
<evidence type="ECO:0000256" key="1">
    <source>
        <dbReference type="ARBA" id="ARBA00022532"/>
    </source>
</evidence>
<accession>A0A934IQX2</accession>
<dbReference type="GO" id="GO:0005524">
    <property type="term" value="F:ATP binding"/>
    <property type="evidence" value="ECO:0007669"/>
    <property type="project" value="InterPro"/>
</dbReference>
<dbReference type="Gene3D" id="3.40.50.261">
    <property type="entry name" value="Succinyl-CoA synthetase domains"/>
    <property type="match status" value="2"/>
</dbReference>